<dbReference type="FunFam" id="2.60.40.10:FF:000345">
    <property type="entry name" value="Muscle M-line assembly protein unc-89"/>
    <property type="match status" value="1"/>
</dbReference>
<dbReference type="EMBL" id="BMAW01075244">
    <property type="protein sequence ID" value="GFT95753.1"/>
    <property type="molecule type" value="Genomic_DNA"/>
</dbReference>
<dbReference type="InterPro" id="IPR003598">
    <property type="entry name" value="Ig_sub2"/>
</dbReference>
<keyword evidence="4" id="KW-0677">Repeat</keyword>
<dbReference type="EMBL" id="BMAW01092595">
    <property type="protein sequence ID" value="GFS55665.1"/>
    <property type="molecule type" value="Genomic_DNA"/>
</dbReference>
<dbReference type="PANTHER" id="PTHR47633:SF4">
    <property type="entry name" value="MYOPALLADIN ISOFORM X1"/>
    <property type="match status" value="1"/>
</dbReference>
<evidence type="ECO:0000256" key="1">
    <source>
        <dbReference type="ARBA" id="ARBA00004204"/>
    </source>
</evidence>
<dbReference type="AlphaFoldDB" id="A0A8X6QYU1"/>
<protein>
    <recommendedName>
        <fullName evidence="7">Ig-like domain-containing protein</fullName>
    </recommendedName>
</protein>
<dbReference type="Gene3D" id="2.60.40.10">
    <property type="entry name" value="Immunoglobulins"/>
    <property type="match status" value="1"/>
</dbReference>
<keyword evidence="16" id="KW-1185">Reference proteome</keyword>
<dbReference type="PROSITE" id="PS50835">
    <property type="entry name" value="IG_LIKE"/>
    <property type="match status" value="1"/>
</dbReference>
<proteinExistence type="inferred from homology"/>
<evidence type="ECO:0000313" key="9">
    <source>
        <dbReference type="EMBL" id="GFS62241.1"/>
    </source>
</evidence>
<dbReference type="PANTHER" id="PTHR47633">
    <property type="entry name" value="IMMUNOGLOBULIN"/>
    <property type="match status" value="1"/>
</dbReference>
<dbReference type="SMART" id="SM00409">
    <property type="entry name" value="IG"/>
    <property type="match status" value="1"/>
</dbReference>
<comment type="subcellular location">
    <subcellularLocation>
        <location evidence="1">Cytoplasm</location>
        <location evidence="1">Myofibril</location>
        <location evidence="1">Sarcomere</location>
    </subcellularLocation>
</comment>
<evidence type="ECO:0000256" key="6">
    <source>
        <dbReference type="ARBA" id="ARBA00023319"/>
    </source>
</evidence>
<evidence type="ECO:0000313" key="14">
    <source>
        <dbReference type="EMBL" id="GFT96988.1"/>
    </source>
</evidence>
<name>A0A8X6QYU1_NEPPI</name>
<dbReference type="GO" id="GO:0030017">
    <property type="term" value="C:sarcomere"/>
    <property type="evidence" value="ECO:0007669"/>
    <property type="project" value="UniProtKB-SubCell"/>
</dbReference>
<dbReference type="EMBL" id="BMAW01093809">
    <property type="protein sequence ID" value="GFS62241.1"/>
    <property type="molecule type" value="Genomic_DNA"/>
</dbReference>
<dbReference type="SMART" id="SM00408">
    <property type="entry name" value="IGc2"/>
    <property type="match status" value="1"/>
</dbReference>
<evidence type="ECO:0000256" key="4">
    <source>
        <dbReference type="ARBA" id="ARBA00022737"/>
    </source>
</evidence>
<dbReference type="OrthoDB" id="6432450at2759"/>
<evidence type="ECO:0000256" key="2">
    <source>
        <dbReference type="ARBA" id="ARBA00006692"/>
    </source>
</evidence>
<dbReference type="InterPro" id="IPR003599">
    <property type="entry name" value="Ig_sub"/>
</dbReference>
<dbReference type="InterPro" id="IPR013098">
    <property type="entry name" value="Ig_I-set"/>
</dbReference>
<dbReference type="Pfam" id="PF07679">
    <property type="entry name" value="I-set"/>
    <property type="match status" value="1"/>
</dbReference>
<dbReference type="SUPFAM" id="SSF48726">
    <property type="entry name" value="Immunoglobulin"/>
    <property type="match status" value="1"/>
</dbReference>
<evidence type="ECO:0000256" key="3">
    <source>
        <dbReference type="ARBA" id="ARBA00022490"/>
    </source>
</evidence>
<feature type="domain" description="Ig-like" evidence="7">
    <location>
        <begin position="4"/>
        <end position="93"/>
    </location>
</feature>
<evidence type="ECO:0000313" key="15">
    <source>
        <dbReference type="EMBL" id="GFU45251.1"/>
    </source>
</evidence>
<accession>A0A8X6QYU1</accession>
<dbReference type="EMBL" id="BMAW01070079">
    <property type="protein sequence ID" value="GFT71689.1"/>
    <property type="molecule type" value="Genomic_DNA"/>
</dbReference>
<evidence type="ECO:0000313" key="8">
    <source>
        <dbReference type="EMBL" id="GFS55665.1"/>
    </source>
</evidence>
<keyword evidence="3" id="KW-0963">Cytoplasm</keyword>
<dbReference type="Proteomes" id="UP000887013">
    <property type="component" value="Unassembled WGS sequence"/>
</dbReference>
<organism evidence="15 16">
    <name type="scientific">Nephila pilipes</name>
    <name type="common">Giant wood spider</name>
    <name type="synonym">Nephila maculata</name>
    <dbReference type="NCBI Taxonomy" id="299642"/>
    <lineage>
        <taxon>Eukaryota</taxon>
        <taxon>Metazoa</taxon>
        <taxon>Ecdysozoa</taxon>
        <taxon>Arthropoda</taxon>
        <taxon>Chelicerata</taxon>
        <taxon>Arachnida</taxon>
        <taxon>Araneae</taxon>
        <taxon>Araneomorphae</taxon>
        <taxon>Entelegynae</taxon>
        <taxon>Araneoidea</taxon>
        <taxon>Nephilidae</taxon>
        <taxon>Nephila</taxon>
    </lineage>
</organism>
<evidence type="ECO:0000256" key="5">
    <source>
        <dbReference type="ARBA" id="ARBA00023157"/>
    </source>
</evidence>
<evidence type="ECO:0000313" key="13">
    <source>
        <dbReference type="EMBL" id="GFT95753.1"/>
    </source>
</evidence>
<evidence type="ECO:0000313" key="11">
    <source>
        <dbReference type="EMBL" id="GFT71689.1"/>
    </source>
</evidence>
<dbReference type="EMBL" id="BMAW01036694">
    <property type="protein sequence ID" value="GFU45251.1"/>
    <property type="molecule type" value="Genomic_DNA"/>
</dbReference>
<dbReference type="EMBL" id="BMAW01015511">
    <property type="protein sequence ID" value="GFT44163.1"/>
    <property type="molecule type" value="Genomic_DNA"/>
</dbReference>
<evidence type="ECO:0000313" key="16">
    <source>
        <dbReference type="Proteomes" id="UP000887013"/>
    </source>
</evidence>
<comment type="caution">
    <text evidence="15">The sequence shown here is derived from an EMBL/GenBank/DDBJ whole genome shotgun (WGS) entry which is preliminary data.</text>
</comment>
<comment type="similarity">
    <text evidence="2">Belongs to the protein kinase superfamily. CAMK Ser/Thr protein kinase family.</text>
</comment>
<dbReference type="InterPro" id="IPR036179">
    <property type="entry name" value="Ig-like_dom_sf"/>
</dbReference>
<dbReference type="EMBL" id="BMAW01122004">
    <property type="protein sequence ID" value="GFT96988.1"/>
    <property type="molecule type" value="Genomic_DNA"/>
</dbReference>
<reference evidence="15" key="1">
    <citation type="submission" date="2020-08" db="EMBL/GenBank/DDBJ databases">
        <title>Multicomponent nature underlies the extraordinary mechanical properties of spider dragline silk.</title>
        <authorList>
            <person name="Kono N."/>
            <person name="Nakamura H."/>
            <person name="Mori M."/>
            <person name="Yoshida Y."/>
            <person name="Ohtoshi R."/>
            <person name="Malay A.D."/>
            <person name="Moran D.A.P."/>
            <person name="Tomita M."/>
            <person name="Numata K."/>
            <person name="Arakawa K."/>
        </authorList>
    </citation>
    <scope>NUCLEOTIDE SEQUENCE</scope>
</reference>
<evidence type="ECO:0000313" key="10">
    <source>
        <dbReference type="EMBL" id="GFT44163.1"/>
    </source>
</evidence>
<evidence type="ECO:0000259" key="7">
    <source>
        <dbReference type="PROSITE" id="PS50835"/>
    </source>
</evidence>
<dbReference type="InterPro" id="IPR013783">
    <property type="entry name" value="Ig-like_fold"/>
</dbReference>
<keyword evidence="6" id="KW-0393">Immunoglobulin domain</keyword>
<dbReference type="EMBL" id="BMAW01118649">
    <property type="protein sequence ID" value="GFT80840.1"/>
    <property type="molecule type" value="Genomic_DNA"/>
</dbReference>
<keyword evidence="5" id="KW-1015">Disulfide bond</keyword>
<sequence>MKKPEIMGTLEPLTIKDGETGQLKIKASGVPKPTIKWLKDGKELRPTNRVESVVDEDGTVALVIKNARPEDAGTYSVVVHNPLGEAKSTAPVAVERE</sequence>
<gene>
    <name evidence="8" type="ORF">NPIL_109901</name>
    <name evidence="11" type="ORF">NPIL_214691</name>
    <name evidence="9" type="ORF">NPIL_239001</name>
    <name evidence="14" type="ORF">NPIL_408491</name>
    <name evidence="13" type="ORF">NPIL_436941</name>
    <name evidence="10" type="ORF">NPIL_445001</name>
    <name evidence="12" type="ORF">NPIL_582841</name>
    <name evidence="15" type="ORF">NPIL_90651</name>
</gene>
<evidence type="ECO:0000313" key="12">
    <source>
        <dbReference type="EMBL" id="GFT80840.1"/>
    </source>
</evidence>
<dbReference type="InterPro" id="IPR007110">
    <property type="entry name" value="Ig-like_dom"/>
</dbReference>